<evidence type="ECO:0000256" key="1">
    <source>
        <dbReference type="SAM" id="MobiDB-lite"/>
    </source>
</evidence>
<evidence type="ECO:0000313" key="2">
    <source>
        <dbReference type="EMBL" id="TCC20196.1"/>
    </source>
</evidence>
<accession>A0ABY2A0U5</accession>
<comment type="caution">
    <text evidence="2">The sequence shown here is derived from an EMBL/GenBank/DDBJ whole genome shotgun (WGS) entry which is preliminary data.</text>
</comment>
<name>A0ABY2A0U5_9ACTN</name>
<keyword evidence="3" id="KW-1185">Reference proteome</keyword>
<dbReference type="RefSeq" id="WP_131465684.1">
    <property type="nucleotide sequence ID" value="NZ_SJJY01000007.1"/>
</dbReference>
<proteinExistence type="predicted"/>
<feature type="region of interest" description="Disordered" evidence="1">
    <location>
        <begin position="60"/>
        <end position="81"/>
    </location>
</feature>
<sequence length="81" mass="8387">MDLAQAGLAAGAQVDPGPAVPSAVIAADGVDEMFEVFRPRMIARGFAPAVSRQVGVRAADAGDEWTLTPVPQGDRPWRGDG</sequence>
<organism evidence="2 3">
    <name type="scientific">Kribbella speibonae</name>
    <dbReference type="NCBI Taxonomy" id="1572660"/>
    <lineage>
        <taxon>Bacteria</taxon>
        <taxon>Bacillati</taxon>
        <taxon>Actinomycetota</taxon>
        <taxon>Actinomycetes</taxon>
        <taxon>Propionibacteriales</taxon>
        <taxon>Kribbellaceae</taxon>
        <taxon>Kribbella</taxon>
    </lineage>
</organism>
<dbReference type="EMBL" id="SJJY01000007">
    <property type="protein sequence ID" value="TCC20196.1"/>
    <property type="molecule type" value="Genomic_DNA"/>
</dbReference>
<reference evidence="2 3" key="1">
    <citation type="submission" date="2019-02" db="EMBL/GenBank/DDBJ databases">
        <title>Kribbella capetownensis sp. nov. and Kribbella speibonae sp. nov., isolated from soil.</title>
        <authorList>
            <person name="Curtis S.M."/>
            <person name="Norton I."/>
            <person name="Everest G.J."/>
            <person name="Meyers P.R."/>
        </authorList>
    </citation>
    <scope>NUCLEOTIDE SEQUENCE [LARGE SCALE GENOMIC DNA]</scope>
    <source>
        <strain evidence="2 3">SK5</strain>
    </source>
</reference>
<evidence type="ECO:0000313" key="3">
    <source>
        <dbReference type="Proteomes" id="UP000292385"/>
    </source>
</evidence>
<gene>
    <name evidence="2" type="ORF">E0H58_29170</name>
</gene>
<dbReference type="Proteomes" id="UP000292385">
    <property type="component" value="Unassembled WGS sequence"/>
</dbReference>
<protein>
    <submittedName>
        <fullName evidence="2">Uncharacterized protein</fullName>
    </submittedName>
</protein>